<dbReference type="InterPro" id="IPR036513">
    <property type="entry name" value="STAS_dom_sf"/>
</dbReference>
<keyword evidence="3" id="KW-1185">Reference proteome</keyword>
<dbReference type="SUPFAM" id="SSF52091">
    <property type="entry name" value="SpoIIaa-like"/>
    <property type="match status" value="1"/>
</dbReference>
<evidence type="ECO:0000313" key="3">
    <source>
        <dbReference type="Proteomes" id="UP000515312"/>
    </source>
</evidence>
<proteinExistence type="predicted"/>
<dbReference type="Pfam" id="PF01740">
    <property type="entry name" value="STAS"/>
    <property type="match status" value="1"/>
</dbReference>
<accession>A0A7G8BFU4</accession>
<dbReference type="EMBL" id="CP060394">
    <property type="protein sequence ID" value="QNI31414.1"/>
    <property type="molecule type" value="Genomic_DNA"/>
</dbReference>
<dbReference type="PROSITE" id="PS50801">
    <property type="entry name" value="STAS"/>
    <property type="match status" value="1"/>
</dbReference>
<feature type="domain" description="STAS" evidence="1">
    <location>
        <begin position="24"/>
        <end position="112"/>
    </location>
</feature>
<dbReference type="RefSeq" id="WP_186742031.1">
    <property type="nucleotide sequence ID" value="NZ_CP060394.1"/>
</dbReference>
<name>A0A7G8BFU4_9BACT</name>
<dbReference type="AlphaFoldDB" id="A0A7G8BFU4"/>
<protein>
    <submittedName>
        <fullName evidence="2">STAS domain-containing protein</fullName>
    </submittedName>
</protein>
<evidence type="ECO:0000259" key="1">
    <source>
        <dbReference type="PROSITE" id="PS50801"/>
    </source>
</evidence>
<organism evidence="2 3">
    <name type="scientific">Alloacidobacterium dinghuense</name>
    <dbReference type="NCBI Taxonomy" id="2763107"/>
    <lineage>
        <taxon>Bacteria</taxon>
        <taxon>Pseudomonadati</taxon>
        <taxon>Acidobacteriota</taxon>
        <taxon>Terriglobia</taxon>
        <taxon>Terriglobales</taxon>
        <taxon>Acidobacteriaceae</taxon>
        <taxon>Alloacidobacterium</taxon>
    </lineage>
</organism>
<dbReference type="CDD" id="cd07043">
    <property type="entry name" value="STAS_anti-anti-sigma_factors"/>
    <property type="match status" value="1"/>
</dbReference>
<gene>
    <name evidence="2" type="ORF">H7849_20405</name>
</gene>
<dbReference type="KEGG" id="adin:H7849_20405"/>
<dbReference type="Gene3D" id="3.30.750.24">
    <property type="entry name" value="STAS domain"/>
    <property type="match status" value="1"/>
</dbReference>
<sequence length="112" mass="12300">MTPDRSLQCDVERLAEKDQHGNQVTMVRCHGSLVSETASEIEDVVKPLIASGGRTVVDLADVNYMDSFGLGALVILKVSAIKRGLSILEFANMTPRVLELLRLTHLTQMFTS</sequence>
<dbReference type="PANTHER" id="PTHR33495">
    <property type="entry name" value="ANTI-SIGMA FACTOR ANTAGONIST TM_1081-RELATED-RELATED"/>
    <property type="match status" value="1"/>
</dbReference>
<evidence type="ECO:0000313" key="2">
    <source>
        <dbReference type="EMBL" id="QNI31414.1"/>
    </source>
</evidence>
<dbReference type="GO" id="GO:0043856">
    <property type="term" value="F:anti-sigma factor antagonist activity"/>
    <property type="evidence" value="ECO:0007669"/>
    <property type="project" value="TreeGrafter"/>
</dbReference>
<reference evidence="2 3" key="1">
    <citation type="submission" date="2020-08" db="EMBL/GenBank/DDBJ databases">
        <title>Edaphobacter telluris sp. nov. and Acidobacterium dinghuensis sp. nov., two acidobacteria isolated from forest soil.</title>
        <authorList>
            <person name="Fu J."/>
            <person name="Qiu L."/>
        </authorList>
    </citation>
    <scope>NUCLEOTIDE SEQUENCE [LARGE SCALE GENOMIC DNA]</scope>
    <source>
        <strain evidence="2">4Y35</strain>
    </source>
</reference>
<dbReference type="InterPro" id="IPR002645">
    <property type="entry name" value="STAS_dom"/>
</dbReference>
<dbReference type="Proteomes" id="UP000515312">
    <property type="component" value="Chromosome"/>
</dbReference>